<keyword evidence="1" id="KW-0723">Serine/threonine-protein kinase</keyword>
<evidence type="ECO:0000256" key="6">
    <source>
        <dbReference type="ARBA" id="ARBA00038035"/>
    </source>
</evidence>
<dbReference type="PROSITE" id="PS50011">
    <property type="entry name" value="PROTEIN_KINASE_DOM"/>
    <property type="match status" value="1"/>
</dbReference>
<accession>A0ABQ7H6Q0</accession>
<dbReference type="SUPFAM" id="SSF56112">
    <property type="entry name" value="Protein kinase-like (PK-like)"/>
    <property type="match status" value="1"/>
</dbReference>
<dbReference type="Pfam" id="PF00069">
    <property type="entry name" value="Pkinase"/>
    <property type="match status" value="1"/>
</dbReference>
<evidence type="ECO:0000313" key="10">
    <source>
        <dbReference type="Proteomes" id="UP000815325"/>
    </source>
</evidence>
<organism evidence="9 10">
    <name type="scientific">Dunaliella salina</name>
    <name type="common">Green alga</name>
    <name type="synonym">Protococcus salinus</name>
    <dbReference type="NCBI Taxonomy" id="3046"/>
    <lineage>
        <taxon>Eukaryota</taxon>
        <taxon>Viridiplantae</taxon>
        <taxon>Chlorophyta</taxon>
        <taxon>core chlorophytes</taxon>
        <taxon>Chlorophyceae</taxon>
        <taxon>CS clade</taxon>
        <taxon>Chlamydomonadales</taxon>
        <taxon>Dunaliellaceae</taxon>
        <taxon>Dunaliella</taxon>
    </lineage>
</organism>
<evidence type="ECO:0000259" key="8">
    <source>
        <dbReference type="PROSITE" id="PS50011"/>
    </source>
</evidence>
<evidence type="ECO:0000256" key="2">
    <source>
        <dbReference type="ARBA" id="ARBA00022679"/>
    </source>
</evidence>
<dbReference type="InterPro" id="IPR008271">
    <property type="entry name" value="Ser/Thr_kinase_AS"/>
</dbReference>
<reference evidence="9" key="1">
    <citation type="submission" date="2017-08" db="EMBL/GenBank/DDBJ databases">
        <authorList>
            <person name="Polle J.E."/>
            <person name="Barry K."/>
            <person name="Cushman J."/>
            <person name="Schmutz J."/>
            <person name="Tran D."/>
            <person name="Hathwaick L.T."/>
            <person name="Yim W.C."/>
            <person name="Jenkins J."/>
            <person name="Mckie-Krisberg Z.M."/>
            <person name="Prochnik S."/>
            <person name="Lindquist E."/>
            <person name="Dockter R.B."/>
            <person name="Adam C."/>
            <person name="Molina H."/>
            <person name="Bunkerborg J."/>
            <person name="Jin E."/>
            <person name="Buchheim M."/>
            <person name="Magnuson J."/>
        </authorList>
    </citation>
    <scope>NUCLEOTIDE SEQUENCE</scope>
    <source>
        <strain evidence="9">CCAP 19/18</strain>
    </source>
</reference>
<dbReference type="PANTHER" id="PTHR48013">
    <property type="entry name" value="DUAL SPECIFICITY MITOGEN-ACTIVATED PROTEIN KINASE KINASE 5-RELATED"/>
    <property type="match status" value="1"/>
</dbReference>
<evidence type="ECO:0000256" key="4">
    <source>
        <dbReference type="ARBA" id="ARBA00022777"/>
    </source>
</evidence>
<proteinExistence type="inferred from homology"/>
<dbReference type="PANTHER" id="PTHR48013:SF32">
    <property type="entry name" value="MITOGEN-ACTIVATED PROTEIN KINASE KINASE 2-LIKE"/>
    <property type="match status" value="1"/>
</dbReference>
<dbReference type="PROSITE" id="PS00108">
    <property type="entry name" value="PROTEIN_KINASE_ST"/>
    <property type="match status" value="1"/>
</dbReference>
<name>A0ABQ7H6Q0_DUNSA</name>
<dbReference type="SMART" id="SM00220">
    <property type="entry name" value="S_TKc"/>
    <property type="match status" value="1"/>
</dbReference>
<dbReference type="EC" id="2.7.12.2" evidence="7"/>
<dbReference type="Proteomes" id="UP000815325">
    <property type="component" value="Unassembled WGS sequence"/>
</dbReference>
<evidence type="ECO:0000313" key="9">
    <source>
        <dbReference type="EMBL" id="KAF5842541.1"/>
    </source>
</evidence>
<dbReference type="EMBL" id="MU069459">
    <property type="protein sequence ID" value="KAF5842541.1"/>
    <property type="molecule type" value="Genomic_DNA"/>
</dbReference>
<dbReference type="InterPro" id="IPR011009">
    <property type="entry name" value="Kinase-like_dom_sf"/>
</dbReference>
<comment type="similarity">
    <text evidence="6">Belongs to the protein kinase superfamily. STE Ser/Thr protein kinase family. MAP kinase kinase subfamily.</text>
</comment>
<keyword evidence="2" id="KW-0808">Transferase</keyword>
<gene>
    <name evidence="9" type="ORF">DUNSADRAFT_6391</name>
</gene>
<protein>
    <recommendedName>
        <fullName evidence="7">mitogen-activated protein kinase kinase</fullName>
        <ecNumber evidence="7">2.7.12.2</ecNumber>
    </recommendedName>
</protein>
<sequence>MDQQLCREACSAYVSQISVSKQRLRPVITELRTLHGASHQNIVKYHQAFFDNGAIIIVMEYCDGGSLLDVLRATAKTRPGQGMPEHFVAELARQVVAGLLHLHKGLRVVHRDIKPSNLLLNTRGNCKISDFGVSGQLTNSVANCQSWVGTVTYMSPERINGDEYSFDSDMWSLGLTLVECALGRYPYPPPGQNQPTQPLGFWELLEYIVHEPPPVLSSEDGFSPELCDFVAQCLVKDTKKRPKIEALSKHPFLQMHKDNSNGLTDLLNFAMGEDKEAVRAEAEAENAQAAKDKQ</sequence>
<dbReference type="InterPro" id="IPR000719">
    <property type="entry name" value="Prot_kinase_dom"/>
</dbReference>
<evidence type="ECO:0000256" key="1">
    <source>
        <dbReference type="ARBA" id="ARBA00022527"/>
    </source>
</evidence>
<keyword evidence="5" id="KW-0067">ATP-binding</keyword>
<comment type="caution">
    <text evidence="9">The sequence shown here is derived from an EMBL/GenBank/DDBJ whole genome shotgun (WGS) entry which is preliminary data.</text>
</comment>
<evidence type="ECO:0000256" key="5">
    <source>
        <dbReference type="ARBA" id="ARBA00022840"/>
    </source>
</evidence>
<evidence type="ECO:0000256" key="3">
    <source>
        <dbReference type="ARBA" id="ARBA00022741"/>
    </source>
</evidence>
<keyword evidence="4" id="KW-0418">Kinase</keyword>
<dbReference type="Gene3D" id="1.10.510.10">
    <property type="entry name" value="Transferase(Phosphotransferase) domain 1"/>
    <property type="match status" value="1"/>
</dbReference>
<dbReference type="Gene3D" id="3.30.200.20">
    <property type="entry name" value="Phosphorylase Kinase, domain 1"/>
    <property type="match status" value="1"/>
</dbReference>
<keyword evidence="3" id="KW-0547">Nucleotide-binding</keyword>
<feature type="domain" description="Protein kinase" evidence="8">
    <location>
        <begin position="1"/>
        <end position="253"/>
    </location>
</feature>
<keyword evidence="10" id="KW-1185">Reference proteome</keyword>
<evidence type="ECO:0000256" key="7">
    <source>
        <dbReference type="ARBA" id="ARBA00038999"/>
    </source>
</evidence>